<comment type="subcellular location">
    <subcellularLocation>
        <location evidence="1">Nucleus</location>
    </subcellularLocation>
</comment>
<gene>
    <name evidence="7" type="ORF">PACLA_8A082566</name>
</gene>
<name>A0A6S7HQD3_PARCT</name>
<dbReference type="OrthoDB" id="5119241at2759"/>
<accession>A0A6S7HQD3</accession>
<dbReference type="EMBL" id="CACRXK020003007">
    <property type="protein sequence ID" value="CAB3997041.1"/>
    <property type="molecule type" value="Genomic_DNA"/>
</dbReference>
<evidence type="ECO:0000256" key="4">
    <source>
        <dbReference type="ARBA" id="ARBA00022801"/>
    </source>
</evidence>
<organism evidence="7 8">
    <name type="scientific">Paramuricea clavata</name>
    <name type="common">Red gorgonian</name>
    <name type="synonym">Violescent sea-whip</name>
    <dbReference type="NCBI Taxonomy" id="317549"/>
    <lineage>
        <taxon>Eukaryota</taxon>
        <taxon>Metazoa</taxon>
        <taxon>Cnidaria</taxon>
        <taxon>Anthozoa</taxon>
        <taxon>Octocorallia</taxon>
        <taxon>Malacalcyonacea</taxon>
        <taxon>Plexauridae</taxon>
        <taxon>Paramuricea</taxon>
    </lineage>
</organism>
<sequence>MSAMASEGDVVRIDEVEMGEAGTADGILAREKEKFEYIHGHVEHQELHVPPLDELCKVLKSALVKNFKEVHVDVVDCPDLLQKPWSLAAPGICGSTRLALVGGVPYLIPVPNLSKVYNFDIIAKQIGLRNGFFLGPGAGNSRAIGTCCEMMANVKLSPDIIRSKMAKVNPEDGSAELHDYKVKEFSMMADMLVSEGKQGKVVKVIAKSRKGKDNFVSCMRQSLDHYYGNFRTVGMGGVFCIETGQAKLHVMPAFSKEALDSDEHVKEWLNFYTMDSPLTCLSVFVSNDSGLDLRLEHTHCFSDHGQGGHYHEDTTPEEVSYLGYFVPAEYVYRIDRPPSTHTIGRD</sequence>
<proteinExistence type="predicted"/>
<keyword evidence="5" id="KW-0862">Zinc</keyword>
<dbReference type="Proteomes" id="UP001152795">
    <property type="component" value="Unassembled WGS sequence"/>
</dbReference>
<evidence type="ECO:0000256" key="1">
    <source>
        <dbReference type="ARBA" id="ARBA00004123"/>
    </source>
</evidence>
<comment type="subunit">
    <text evidence="2">Monomer.</text>
</comment>
<protein>
    <submittedName>
        <fullName evidence="7">Ester hydrolase C11orf54 homolog</fullName>
    </submittedName>
</protein>
<dbReference type="CDD" id="cd17298">
    <property type="entry name" value="DUF1907"/>
    <property type="match status" value="1"/>
</dbReference>
<dbReference type="PANTHER" id="PTHR13204">
    <property type="entry name" value="PTD012 PROTEIN"/>
    <property type="match status" value="1"/>
</dbReference>
<dbReference type="GO" id="GO:0016788">
    <property type="term" value="F:hydrolase activity, acting on ester bonds"/>
    <property type="evidence" value="ECO:0007669"/>
    <property type="project" value="TreeGrafter"/>
</dbReference>
<evidence type="ECO:0000256" key="5">
    <source>
        <dbReference type="ARBA" id="ARBA00022833"/>
    </source>
</evidence>
<keyword evidence="4 7" id="KW-0378">Hydrolase</keyword>
<reference evidence="7" key="1">
    <citation type="submission" date="2020-04" db="EMBL/GenBank/DDBJ databases">
        <authorList>
            <person name="Alioto T."/>
            <person name="Alioto T."/>
            <person name="Gomez Garrido J."/>
        </authorList>
    </citation>
    <scope>NUCLEOTIDE SEQUENCE</scope>
    <source>
        <strain evidence="7">A484AB</strain>
    </source>
</reference>
<dbReference type="AlphaFoldDB" id="A0A6S7HQD3"/>
<dbReference type="InterPro" id="IPR015021">
    <property type="entry name" value="C11orf54_DUF1907"/>
</dbReference>
<dbReference type="Pfam" id="PF08925">
    <property type="entry name" value="DUF1907"/>
    <property type="match status" value="1"/>
</dbReference>
<evidence type="ECO:0000256" key="2">
    <source>
        <dbReference type="ARBA" id="ARBA00011245"/>
    </source>
</evidence>
<dbReference type="GO" id="GO:0008270">
    <property type="term" value="F:zinc ion binding"/>
    <property type="evidence" value="ECO:0007669"/>
    <property type="project" value="TreeGrafter"/>
</dbReference>
<comment type="caution">
    <text evidence="7">The sequence shown here is derived from an EMBL/GenBank/DDBJ whole genome shotgun (WGS) entry which is preliminary data.</text>
</comment>
<dbReference type="SUPFAM" id="SSF117856">
    <property type="entry name" value="AF0104/ALDC/Ptd012-like"/>
    <property type="match status" value="1"/>
</dbReference>
<keyword evidence="3" id="KW-0479">Metal-binding</keyword>
<keyword evidence="6" id="KW-0539">Nucleus</keyword>
<keyword evidence="8" id="KW-1185">Reference proteome</keyword>
<evidence type="ECO:0000256" key="3">
    <source>
        <dbReference type="ARBA" id="ARBA00022723"/>
    </source>
</evidence>
<evidence type="ECO:0000256" key="6">
    <source>
        <dbReference type="ARBA" id="ARBA00023242"/>
    </source>
</evidence>
<dbReference type="GO" id="GO:0005634">
    <property type="term" value="C:nucleus"/>
    <property type="evidence" value="ECO:0007669"/>
    <property type="project" value="UniProtKB-SubCell"/>
</dbReference>
<dbReference type="SMART" id="SM01168">
    <property type="entry name" value="DUF1907"/>
    <property type="match status" value="1"/>
</dbReference>
<evidence type="ECO:0000313" key="8">
    <source>
        <dbReference type="Proteomes" id="UP001152795"/>
    </source>
</evidence>
<dbReference type="PANTHER" id="PTHR13204:SF1">
    <property type="entry name" value="ESTER HYDROLASE C11ORF54"/>
    <property type="match status" value="1"/>
</dbReference>
<evidence type="ECO:0000313" key="7">
    <source>
        <dbReference type="EMBL" id="CAB3997041.1"/>
    </source>
</evidence>